<dbReference type="AlphaFoldDB" id="A0A226WYK2"/>
<reference evidence="3" key="1">
    <citation type="submission" date="2017-01" db="EMBL/GenBank/DDBJ databases">
        <title>Genome Analysis of Deinococcus marmoris KOPRI26562.</title>
        <authorList>
            <person name="Kim J.H."/>
            <person name="Oh H.-M."/>
        </authorList>
    </citation>
    <scope>NUCLEOTIDE SEQUENCE [LARGE SCALE GENOMIC DNA]</scope>
    <source>
        <strain evidence="3">PAMC 26633</strain>
    </source>
</reference>
<dbReference type="InterPro" id="IPR012912">
    <property type="entry name" value="Plasmid_pRiA4b_Orf3-like"/>
</dbReference>
<dbReference type="RefSeq" id="WP_218827327.1">
    <property type="nucleotide sequence ID" value="NZ_MTHB01000132.1"/>
</dbReference>
<feature type="domain" description="Plasmid pRiA4b Orf3-like" evidence="1">
    <location>
        <begin position="9"/>
        <end position="41"/>
    </location>
</feature>
<name>A0A226WYK2_CABSO</name>
<dbReference type="Gene3D" id="3.10.290.30">
    <property type="entry name" value="MM3350-like"/>
    <property type="match status" value="1"/>
</dbReference>
<gene>
    <name evidence="2" type="ORF">BSU04_22760</name>
</gene>
<dbReference type="EMBL" id="MTHB01000132">
    <property type="protein sequence ID" value="OXC76254.1"/>
    <property type="molecule type" value="Genomic_DNA"/>
</dbReference>
<dbReference type="Pfam" id="PF07929">
    <property type="entry name" value="PRiA4_ORF3"/>
    <property type="match status" value="1"/>
</dbReference>
<dbReference type="InterPro" id="IPR024047">
    <property type="entry name" value="MM3350-like_sf"/>
</dbReference>
<accession>A0A226WYK2</accession>
<comment type="caution">
    <text evidence="2">The sequence shown here is derived from an EMBL/GenBank/DDBJ whole genome shotgun (WGS) entry which is preliminary data.</text>
</comment>
<organism evidence="2 3">
    <name type="scientific">Caballeronia sordidicola</name>
    <name type="common">Burkholderia sordidicola</name>
    <dbReference type="NCBI Taxonomy" id="196367"/>
    <lineage>
        <taxon>Bacteria</taxon>
        <taxon>Pseudomonadati</taxon>
        <taxon>Pseudomonadota</taxon>
        <taxon>Betaproteobacteria</taxon>
        <taxon>Burkholderiales</taxon>
        <taxon>Burkholderiaceae</taxon>
        <taxon>Caballeronia</taxon>
    </lineage>
</organism>
<dbReference type="Proteomes" id="UP000214720">
    <property type="component" value="Unassembled WGS sequence"/>
</dbReference>
<evidence type="ECO:0000313" key="2">
    <source>
        <dbReference type="EMBL" id="OXC76254.1"/>
    </source>
</evidence>
<evidence type="ECO:0000259" key="1">
    <source>
        <dbReference type="Pfam" id="PF07929"/>
    </source>
</evidence>
<dbReference type="SUPFAM" id="SSF159941">
    <property type="entry name" value="MM3350-like"/>
    <property type="match status" value="1"/>
</dbReference>
<protein>
    <recommendedName>
        <fullName evidence="1">Plasmid pRiA4b Orf3-like domain-containing protein</fullName>
    </recommendedName>
</protein>
<evidence type="ECO:0000313" key="3">
    <source>
        <dbReference type="Proteomes" id="UP000214720"/>
    </source>
</evidence>
<sequence>MDEEPGVGIYRLHVWLRQISPMIWRRLLVRSDITITDLHHTCRSPLVGAMSI</sequence>
<proteinExistence type="predicted"/>